<evidence type="ECO:0000256" key="3">
    <source>
        <dbReference type="ARBA" id="ARBA00034247"/>
    </source>
</evidence>
<organism evidence="6 7">
    <name type="scientific">Thermomonas carbonis</name>
    <dbReference type="NCBI Taxonomy" id="1463158"/>
    <lineage>
        <taxon>Bacteria</taxon>
        <taxon>Pseudomonadati</taxon>
        <taxon>Pseudomonadota</taxon>
        <taxon>Gammaproteobacteria</taxon>
        <taxon>Lysobacterales</taxon>
        <taxon>Lysobacteraceae</taxon>
        <taxon>Thermomonas</taxon>
    </lineage>
</organism>
<evidence type="ECO:0000313" key="6">
    <source>
        <dbReference type="EMBL" id="QNN71021.1"/>
    </source>
</evidence>
<evidence type="ECO:0000259" key="5">
    <source>
        <dbReference type="PROSITE" id="PS50887"/>
    </source>
</evidence>
<evidence type="ECO:0000313" key="7">
    <source>
        <dbReference type="Proteomes" id="UP000515804"/>
    </source>
</evidence>
<dbReference type="InterPro" id="IPR029787">
    <property type="entry name" value="Nucleotide_cyclase"/>
</dbReference>
<dbReference type="SUPFAM" id="SSF55073">
    <property type="entry name" value="Nucleotide cyclase"/>
    <property type="match status" value="1"/>
</dbReference>
<dbReference type="PROSITE" id="PS50887">
    <property type="entry name" value="GGDEF"/>
    <property type="match status" value="1"/>
</dbReference>
<dbReference type="RefSeq" id="WP_187553536.1">
    <property type="nucleotide sequence ID" value="NZ_BMZL01000001.1"/>
</dbReference>
<dbReference type="AlphaFoldDB" id="A0A7G9ST46"/>
<dbReference type="FunFam" id="3.30.70.270:FF:000001">
    <property type="entry name" value="Diguanylate cyclase domain protein"/>
    <property type="match status" value="1"/>
</dbReference>
<dbReference type="Gene3D" id="3.30.70.270">
    <property type="match status" value="1"/>
</dbReference>
<dbReference type="Proteomes" id="UP000515804">
    <property type="component" value="Chromosome"/>
</dbReference>
<dbReference type="GO" id="GO:0005886">
    <property type="term" value="C:plasma membrane"/>
    <property type="evidence" value="ECO:0007669"/>
    <property type="project" value="TreeGrafter"/>
</dbReference>
<feature type="transmembrane region" description="Helical" evidence="4">
    <location>
        <begin position="51"/>
        <end position="72"/>
    </location>
</feature>
<dbReference type="InterPro" id="IPR050469">
    <property type="entry name" value="Diguanylate_Cyclase"/>
</dbReference>
<feature type="transmembrane region" description="Helical" evidence="4">
    <location>
        <begin position="92"/>
        <end position="116"/>
    </location>
</feature>
<dbReference type="InterPro" id="IPR000160">
    <property type="entry name" value="GGDEF_dom"/>
</dbReference>
<feature type="transmembrane region" description="Helical" evidence="4">
    <location>
        <begin position="286"/>
        <end position="309"/>
    </location>
</feature>
<feature type="transmembrane region" description="Helical" evidence="4">
    <location>
        <begin position="20"/>
        <end position="39"/>
    </location>
</feature>
<dbReference type="KEGG" id="tcn:H9L16_05450"/>
<gene>
    <name evidence="6" type="ORF">H9L16_05450</name>
</gene>
<dbReference type="GO" id="GO:0052621">
    <property type="term" value="F:diguanylate cyclase activity"/>
    <property type="evidence" value="ECO:0007669"/>
    <property type="project" value="UniProtKB-EC"/>
</dbReference>
<proteinExistence type="predicted"/>
<feature type="transmembrane region" description="Helical" evidence="4">
    <location>
        <begin position="165"/>
        <end position="191"/>
    </location>
</feature>
<comment type="catalytic activity">
    <reaction evidence="3">
        <text>2 GTP = 3',3'-c-di-GMP + 2 diphosphate</text>
        <dbReference type="Rhea" id="RHEA:24898"/>
        <dbReference type="ChEBI" id="CHEBI:33019"/>
        <dbReference type="ChEBI" id="CHEBI:37565"/>
        <dbReference type="ChEBI" id="CHEBI:58805"/>
        <dbReference type="EC" id="2.7.7.65"/>
    </reaction>
</comment>
<name>A0A7G9ST46_9GAMM</name>
<comment type="cofactor">
    <cofactor evidence="1">
        <name>Mg(2+)</name>
        <dbReference type="ChEBI" id="CHEBI:18420"/>
    </cofactor>
</comment>
<feature type="transmembrane region" description="Helical" evidence="4">
    <location>
        <begin position="128"/>
        <end position="153"/>
    </location>
</feature>
<sequence>MTEDSMAASAAGWPRWTKGLALAIAWVGLWGLGHIGEFATHASLWYPPAALTFASLAVLGPRVIPYLVLASFGGTLWSLSIYQVDMHWTRVVAFGLANAIAHIGCYALGAFVLRRFARQPGHRLPNQIIAFLLIATLSSALATIGVVTTLAAFDQLGPEGPWTTALVFWIGDFAALVVLGPLFAAVLLRLLRHNELWAQAHAVLRGGRLRDAFGYKLLFNVVLVIAVMLIADRVPSYESAFLIFFVLIPQLWLTYTESPMATTVSLAVVSFLVVVLLWLLELTQFVYVYQLAIAIIATTAYFGLAIPLLEAANRQLRQRLMFDPLTGAASREYLLEKIERAERVESESASALAIVDIDRFKAINDTHGHRLGDQALIAVAETLRAHVRGGDVVARFGGDEFMIMLPGCDHDRASRRMQAALRALRDVRVGDDVRLTASVGIAIRGPDESFDRWFARADEALYRAKQAGRDRVV</sequence>
<evidence type="ECO:0000256" key="2">
    <source>
        <dbReference type="ARBA" id="ARBA00012528"/>
    </source>
</evidence>
<protein>
    <recommendedName>
        <fullName evidence="2">diguanylate cyclase</fullName>
        <ecNumber evidence="2">2.7.7.65</ecNumber>
    </recommendedName>
</protein>
<dbReference type="GO" id="GO:1902201">
    <property type="term" value="P:negative regulation of bacterial-type flagellum-dependent cell motility"/>
    <property type="evidence" value="ECO:0007669"/>
    <property type="project" value="TreeGrafter"/>
</dbReference>
<dbReference type="PANTHER" id="PTHR45138:SF9">
    <property type="entry name" value="DIGUANYLATE CYCLASE DGCM-RELATED"/>
    <property type="match status" value="1"/>
</dbReference>
<dbReference type="GO" id="GO:0043709">
    <property type="term" value="P:cell adhesion involved in single-species biofilm formation"/>
    <property type="evidence" value="ECO:0007669"/>
    <property type="project" value="TreeGrafter"/>
</dbReference>
<keyword evidence="7" id="KW-1185">Reference proteome</keyword>
<dbReference type="InterPro" id="IPR043128">
    <property type="entry name" value="Rev_trsase/Diguanyl_cyclase"/>
</dbReference>
<accession>A0A7G9ST46</accession>
<feature type="transmembrane region" description="Helical" evidence="4">
    <location>
        <begin position="262"/>
        <end position="280"/>
    </location>
</feature>
<dbReference type="SMART" id="SM00267">
    <property type="entry name" value="GGDEF"/>
    <property type="match status" value="1"/>
</dbReference>
<keyword evidence="4" id="KW-0472">Membrane</keyword>
<dbReference type="NCBIfam" id="TIGR00254">
    <property type="entry name" value="GGDEF"/>
    <property type="match status" value="1"/>
</dbReference>
<dbReference type="CDD" id="cd01949">
    <property type="entry name" value="GGDEF"/>
    <property type="match status" value="1"/>
</dbReference>
<feature type="transmembrane region" description="Helical" evidence="4">
    <location>
        <begin position="212"/>
        <end position="231"/>
    </location>
</feature>
<dbReference type="Pfam" id="PF00990">
    <property type="entry name" value="GGDEF"/>
    <property type="match status" value="1"/>
</dbReference>
<reference evidence="6 7" key="1">
    <citation type="submission" date="2020-08" db="EMBL/GenBank/DDBJ databases">
        <title>Genome sequence of Thermomonas carbonis KCTC 42013T.</title>
        <authorList>
            <person name="Hyun D.-W."/>
            <person name="Bae J.-W."/>
        </authorList>
    </citation>
    <scope>NUCLEOTIDE SEQUENCE [LARGE SCALE GENOMIC DNA]</scope>
    <source>
        <strain evidence="6 7">KCTC 42013</strain>
    </source>
</reference>
<dbReference type="EC" id="2.7.7.65" evidence="2"/>
<dbReference type="PANTHER" id="PTHR45138">
    <property type="entry name" value="REGULATORY COMPONENTS OF SENSORY TRANSDUCTION SYSTEM"/>
    <property type="match status" value="1"/>
</dbReference>
<feature type="domain" description="GGDEF" evidence="5">
    <location>
        <begin position="348"/>
        <end position="473"/>
    </location>
</feature>
<evidence type="ECO:0000256" key="4">
    <source>
        <dbReference type="SAM" id="Phobius"/>
    </source>
</evidence>
<evidence type="ECO:0000256" key="1">
    <source>
        <dbReference type="ARBA" id="ARBA00001946"/>
    </source>
</evidence>
<keyword evidence="4" id="KW-1133">Transmembrane helix</keyword>
<keyword evidence="4" id="KW-0812">Transmembrane</keyword>
<dbReference type="EMBL" id="CP060719">
    <property type="protein sequence ID" value="QNN71021.1"/>
    <property type="molecule type" value="Genomic_DNA"/>
</dbReference>